<dbReference type="Pfam" id="PF00460">
    <property type="entry name" value="Flg_bb_rod"/>
    <property type="match status" value="1"/>
</dbReference>
<keyword evidence="3 4" id="KW-0975">Bacterial flagellum</keyword>
<name>A0A099F7F3_9RHOB</name>
<dbReference type="RefSeq" id="WP_036737711.1">
    <property type="nucleotide sequence ID" value="NZ_FOJO01000002.1"/>
</dbReference>
<dbReference type="InterPro" id="IPR019776">
    <property type="entry name" value="Flagellar_basal_body_rod_CS"/>
</dbReference>
<keyword evidence="8" id="KW-0282">Flagellum</keyword>
<dbReference type="GO" id="GO:0071978">
    <property type="term" value="P:bacterial-type flagellum-dependent swarming motility"/>
    <property type="evidence" value="ECO:0007669"/>
    <property type="project" value="TreeGrafter"/>
</dbReference>
<comment type="similarity">
    <text evidence="2 4">Belongs to the flagella basal body rod proteins family.</text>
</comment>
<protein>
    <recommendedName>
        <fullName evidence="4">Flagellar basal-body rod protein FlgF</fullName>
    </recommendedName>
</protein>
<comment type="subcellular location">
    <subcellularLocation>
        <location evidence="1 4">Bacterial flagellum basal body</location>
    </subcellularLocation>
</comment>
<dbReference type="Proteomes" id="UP000029846">
    <property type="component" value="Unassembled WGS sequence"/>
</dbReference>
<evidence type="ECO:0000313" key="8">
    <source>
        <dbReference type="EMBL" id="KGJ06625.1"/>
    </source>
</evidence>
<evidence type="ECO:0000256" key="2">
    <source>
        <dbReference type="ARBA" id="ARBA00009677"/>
    </source>
</evidence>
<evidence type="ECO:0000256" key="4">
    <source>
        <dbReference type="RuleBase" id="RU362116"/>
    </source>
</evidence>
<sequence>MDNAIYATLTRQSGLMREMRTIANNVANANTTGFRREGVVFSEYMVPLDRRGETLSMANGRGRMVDLGQGAMTQTNGQFDIAIDGEGLFLVQTPQGARLTRAGAFMPNAEGELVNPDGFQLLDDGQAPIVIPAGSRNIGIGTDGTISADGAPIGRVGIFETPELSRLRHESGTLFDPNGAVEPMDEGIVRQGFLEESNVDPVIEISRMIEVQRAYELGQSFLDQEDQRIRMTITSLTR</sequence>
<dbReference type="NCBIfam" id="TIGR02490">
    <property type="entry name" value="flgF"/>
    <property type="match status" value="1"/>
</dbReference>
<evidence type="ECO:0000256" key="3">
    <source>
        <dbReference type="ARBA" id="ARBA00023143"/>
    </source>
</evidence>
<reference evidence="8 10" key="1">
    <citation type="submission" date="2014-09" db="EMBL/GenBank/DDBJ databases">
        <authorList>
            <person name="McGinnis J.M."/>
            <person name="Wolfgang W.J."/>
        </authorList>
    </citation>
    <scope>NUCLEOTIDE SEQUENCE [LARGE SCALE GENOMIC DNA]</scope>
    <source>
        <strain evidence="8 10">JCM 14014</strain>
    </source>
</reference>
<dbReference type="eggNOG" id="COG4786">
    <property type="taxonomic scope" value="Bacteria"/>
</dbReference>
<dbReference type="PROSITE" id="PS00588">
    <property type="entry name" value="FLAGELLA_BB_ROD"/>
    <property type="match status" value="1"/>
</dbReference>
<dbReference type="InterPro" id="IPR012836">
    <property type="entry name" value="FlgF"/>
</dbReference>
<dbReference type="InterPro" id="IPR010930">
    <property type="entry name" value="Flg_bb/hook_C_dom"/>
</dbReference>
<accession>A0A099F7F3</accession>
<keyword evidence="8" id="KW-0966">Cell projection</keyword>
<dbReference type="PANTHER" id="PTHR30435:SF19">
    <property type="entry name" value="FLAGELLAR BASAL-BODY ROD PROTEIN FLGG"/>
    <property type="match status" value="1"/>
</dbReference>
<keyword evidence="8" id="KW-0969">Cilium</keyword>
<dbReference type="STRING" id="376733.SAMN04487972_102333"/>
<evidence type="ECO:0000313" key="10">
    <source>
        <dbReference type="Proteomes" id="UP000029846"/>
    </source>
</evidence>
<dbReference type="NCBIfam" id="NF009332">
    <property type="entry name" value="PRK12690.1"/>
    <property type="match status" value="1"/>
</dbReference>
<dbReference type="OrthoDB" id="9804559at2"/>
<feature type="domain" description="Flagellar basal body rod protein N-terminal" evidence="5">
    <location>
        <begin position="13"/>
        <end position="35"/>
    </location>
</feature>
<dbReference type="EMBL" id="FOJO01000002">
    <property type="protein sequence ID" value="SFA42609.1"/>
    <property type="molecule type" value="Genomic_DNA"/>
</dbReference>
<dbReference type="InterPro" id="IPR053967">
    <property type="entry name" value="LlgE_F_G-like_D1"/>
</dbReference>
<dbReference type="PANTHER" id="PTHR30435">
    <property type="entry name" value="FLAGELLAR PROTEIN"/>
    <property type="match status" value="1"/>
</dbReference>
<dbReference type="AlphaFoldDB" id="A0A099F7F3"/>
<dbReference type="InterPro" id="IPR001444">
    <property type="entry name" value="Flag_bb_rod_N"/>
</dbReference>
<dbReference type="EMBL" id="JRKN01000001">
    <property type="protein sequence ID" value="KGJ06625.1"/>
    <property type="molecule type" value="Genomic_DNA"/>
</dbReference>
<dbReference type="Proteomes" id="UP000182312">
    <property type="component" value="Unassembled WGS sequence"/>
</dbReference>
<comment type="subunit">
    <text evidence="4">The basal body constitutes a major portion of the flagellar organelle and consists of five rings (E,L,P,S, and M) mounted on a central rod. The rod consists of about 26 subunits of FlgG in the distal portion, and FlgB, FlgC and FlgF are thought to build up the proximal portion of the rod with about 6 subunits each.</text>
</comment>
<organism evidence="8 10">
    <name type="scientific">Paracoccus halophilus</name>
    <dbReference type="NCBI Taxonomy" id="376733"/>
    <lineage>
        <taxon>Bacteria</taxon>
        <taxon>Pseudomonadati</taxon>
        <taxon>Pseudomonadota</taxon>
        <taxon>Alphaproteobacteria</taxon>
        <taxon>Rhodobacterales</taxon>
        <taxon>Paracoccaceae</taxon>
        <taxon>Paracoccus</taxon>
    </lineage>
</organism>
<dbReference type="GO" id="GO:0030694">
    <property type="term" value="C:bacterial-type flagellum basal body, rod"/>
    <property type="evidence" value="ECO:0007669"/>
    <property type="project" value="UniProtKB-UniRule"/>
</dbReference>
<dbReference type="Pfam" id="PF06429">
    <property type="entry name" value="Flg_bbr_C"/>
    <property type="match status" value="1"/>
</dbReference>
<keyword evidence="10" id="KW-1185">Reference proteome</keyword>
<feature type="domain" description="Flagellar hook protein FlgE/F/G-like D1" evidence="7">
    <location>
        <begin position="82"/>
        <end position="148"/>
    </location>
</feature>
<dbReference type="InterPro" id="IPR037925">
    <property type="entry name" value="FlgE/F/G-like"/>
</dbReference>
<proteinExistence type="inferred from homology"/>
<dbReference type="SUPFAM" id="SSF117143">
    <property type="entry name" value="Flagellar hook protein flgE"/>
    <property type="match status" value="1"/>
</dbReference>
<evidence type="ECO:0000313" key="11">
    <source>
        <dbReference type="Proteomes" id="UP000182312"/>
    </source>
</evidence>
<evidence type="ECO:0000259" key="5">
    <source>
        <dbReference type="Pfam" id="PF00460"/>
    </source>
</evidence>
<reference evidence="8 10" key="2">
    <citation type="submission" date="2014-10" db="EMBL/GenBank/DDBJ databases">
        <title>Paracoccus sanguinis sp. nov., isolated from clinical specimens of New York State patients.</title>
        <authorList>
            <person name="Mingle L.A."/>
            <person name="Cole J.A."/>
            <person name="Lapierre P."/>
            <person name="Musser K.A."/>
        </authorList>
    </citation>
    <scope>NUCLEOTIDE SEQUENCE [LARGE SCALE GENOMIC DNA]</scope>
    <source>
        <strain evidence="8 10">JCM 14014</strain>
    </source>
</reference>
<dbReference type="Pfam" id="PF22692">
    <property type="entry name" value="LlgE_F_G_D1"/>
    <property type="match status" value="1"/>
</dbReference>
<dbReference type="InterPro" id="IPR020013">
    <property type="entry name" value="Flagellar_FlgE/F/G"/>
</dbReference>
<dbReference type="NCBIfam" id="TIGR03506">
    <property type="entry name" value="FlgEFG_subfam"/>
    <property type="match status" value="1"/>
</dbReference>
<evidence type="ECO:0000256" key="1">
    <source>
        <dbReference type="ARBA" id="ARBA00004117"/>
    </source>
</evidence>
<reference evidence="9 11" key="3">
    <citation type="submission" date="2016-10" db="EMBL/GenBank/DDBJ databases">
        <authorList>
            <person name="de Groot N.N."/>
        </authorList>
    </citation>
    <scope>NUCLEOTIDE SEQUENCE [LARGE SCALE GENOMIC DNA]</scope>
    <source>
        <strain evidence="9 11">CGMCC 1.6117</strain>
    </source>
</reference>
<evidence type="ECO:0000259" key="6">
    <source>
        <dbReference type="Pfam" id="PF06429"/>
    </source>
</evidence>
<evidence type="ECO:0000313" key="9">
    <source>
        <dbReference type="EMBL" id="SFA42609.1"/>
    </source>
</evidence>
<gene>
    <name evidence="8" type="primary">flgF</name>
    <name evidence="8" type="ORF">IT41_00105</name>
    <name evidence="9" type="ORF">SAMN04487972_102333</name>
</gene>
<evidence type="ECO:0000259" key="7">
    <source>
        <dbReference type="Pfam" id="PF22692"/>
    </source>
</evidence>
<feature type="domain" description="Flagellar basal-body/hook protein C-terminal" evidence="6">
    <location>
        <begin position="190"/>
        <end position="231"/>
    </location>
</feature>